<protein>
    <recommendedName>
        <fullName evidence="3">Alpha-L-rhamnosidase six-hairpin glycosidase domain-containing protein</fullName>
    </recommendedName>
</protein>
<sequence length="789" mass="85884">MHRLDRRGTVLDWVVSPVWSEPVTQLGLDPEGSPWGADGRWVLTNGPDCTPYKERLYRAAPLSAPEQPVVVEGGPVRFTSPSGQVHSGQLGRVHTGADGLVDLSRFCFTPEYRFAVAATTLEVDQAEWRTLRLAGTGPTLLHVGGELVAHSATVSYMEPVEHEVRVWLPSGTTPVLVTSWQVGFRECRHVLRLRVGGLPVQVVLPSPGADELVAARAERLLSVVGTPSWGTSTGSVPLTGPEGAVLRVNGDQVVRITEGRAVVRLDSHTGQDLGSASMLASGEVVLRVSVDDDRSPVFREFPVAVLPAAHREEPVGTQHQWRAELLAHVARTPPSTATALVAGNVGQQALTRALWMIDNRADCADFEAVGLVTLLHRVPAANWSAGLRETAVKSLLGFKYWIDQPGLDAMCYFTENHQLVWHTAELLIGEHLAEDVFANTGWTGRRHAEHGAGLAREWIARKLAGGFSEFDSNAYLAIDTLALVSIVEFAQDADLASEASRLLDKVLLRLATNSWRGVHGCAHGRSYVHPVRSSRFEESAPIMWLCWGTGALNSAVLPATTLALARRYRIPVVPQLPSVWLGRQHSEGQYRQHHDLLSRTYAADTVVYKTPEVMLASVEDYRCGLPGLQEHVWGATLGPETQVYVNHPANSATSSSARPNAWAGNRILPRVRQHRELLLAVYTIPEDDPMGFTHAWFPTSTMDEWTQRGPWTVGRRGNGCVALATEGGARLTRTGPDAYQELRPRGTGTAWVCVVGSGPLEEFAAGLPEPEFTVDGVSCGGHELTWDGP</sequence>
<evidence type="ECO:0000313" key="1">
    <source>
        <dbReference type="EMBL" id="MBA8926681.1"/>
    </source>
</evidence>
<dbReference type="RefSeq" id="WP_182837950.1">
    <property type="nucleotide sequence ID" value="NZ_BAAABQ010000039.1"/>
</dbReference>
<accession>A0ABR6BII1</accession>
<evidence type="ECO:0008006" key="3">
    <source>
        <dbReference type="Google" id="ProtNLM"/>
    </source>
</evidence>
<comment type="caution">
    <text evidence="1">The sequence shown here is derived from an EMBL/GenBank/DDBJ whole genome shotgun (WGS) entry which is preliminary data.</text>
</comment>
<reference evidence="1 2" key="1">
    <citation type="submission" date="2020-08" db="EMBL/GenBank/DDBJ databases">
        <title>Genomic Encyclopedia of Archaeal and Bacterial Type Strains, Phase II (KMG-II): from individual species to whole genera.</title>
        <authorList>
            <person name="Goeker M."/>
        </authorList>
    </citation>
    <scope>NUCLEOTIDE SEQUENCE [LARGE SCALE GENOMIC DNA]</scope>
    <source>
        <strain evidence="1 2">DSM 43850</strain>
    </source>
</reference>
<keyword evidence="2" id="KW-1185">Reference proteome</keyword>
<proteinExistence type="predicted"/>
<dbReference type="EMBL" id="JACJID010000003">
    <property type="protein sequence ID" value="MBA8926681.1"/>
    <property type="molecule type" value="Genomic_DNA"/>
</dbReference>
<name>A0ABR6BII1_9PSEU</name>
<gene>
    <name evidence="1" type="ORF">BC739_003887</name>
</gene>
<evidence type="ECO:0000313" key="2">
    <source>
        <dbReference type="Proteomes" id="UP000517916"/>
    </source>
</evidence>
<dbReference type="Proteomes" id="UP000517916">
    <property type="component" value="Unassembled WGS sequence"/>
</dbReference>
<organism evidence="1 2">
    <name type="scientific">Kutzneria viridogrisea</name>
    <dbReference type="NCBI Taxonomy" id="47990"/>
    <lineage>
        <taxon>Bacteria</taxon>
        <taxon>Bacillati</taxon>
        <taxon>Actinomycetota</taxon>
        <taxon>Actinomycetes</taxon>
        <taxon>Pseudonocardiales</taxon>
        <taxon>Pseudonocardiaceae</taxon>
        <taxon>Kutzneria</taxon>
    </lineage>
</organism>